<dbReference type="AlphaFoldDB" id="G8YK18"/>
<name>G8YK18_PICSO</name>
<feature type="transmembrane region" description="Helical" evidence="1">
    <location>
        <begin position="202"/>
        <end position="221"/>
    </location>
</feature>
<dbReference type="InParanoid" id="G8YK18"/>
<evidence type="ECO:0000313" key="5">
    <source>
        <dbReference type="Proteomes" id="UP000005222"/>
    </source>
</evidence>
<gene>
    <name evidence="3" type="primary">Piso0_002990</name>
    <name evidence="3" type="ORF">GNLVRS01_PISO0G02470g</name>
    <name evidence="4" type="ORF">GNLVRS01_PISO0H02471g</name>
</gene>
<dbReference type="STRING" id="559304.G8YK18"/>
<organism evidence="3 5">
    <name type="scientific">Pichia sorbitophila (strain ATCC MYA-4447 / BCRC 22081 / CBS 7064 / NBRC 10061 / NRRL Y-12695)</name>
    <name type="common">Hybrid yeast</name>
    <dbReference type="NCBI Taxonomy" id="559304"/>
    <lineage>
        <taxon>Eukaryota</taxon>
        <taxon>Fungi</taxon>
        <taxon>Dikarya</taxon>
        <taxon>Ascomycota</taxon>
        <taxon>Saccharomycotina</taxon>
        <taxon>Pichiomycetes</taxon>
        <taxon>Debaryomycetaceae</taxon>
        <taxon>Millerozyma</taxon>
    </lineage>
</organism>
<keyword evidence="2" id="KW-0732">Signal</keyword>
<feature type="transmembrane region" description="Helical" evidence="1">
    <location>
        <begin position="242"/>
        <end position="263"/>
    </location>
</feature>
<keyword evidence="5" id="KW-1185">Reference proteome</keyword>
<proteinExistence type="predicted"/>
<dbReference type="OrthoDB" id="4022842at2759"/>
<dbReference type="EMBL" id="FO082052">
    <property type="protein sequence ID" value="CCE80663.1"/>
    <property type="molecule type" value="Genomic_DNA"/>
</dbReference>
<keyword evidence="1" id="KW-1133">Transmembrane helix</keyword>
<feature type="transmembrane region" description="Helical" evidence="1">
    <location>
        <begin position="437"/>
        <end position="459"/>
    </location>
</feature>
<feature type="transmembrane region" description="Helical" evidence="1">
    <location>
        <begin position="283"/>
        <end position="309"/>
    </location>
</feature>
<keyword evidence="1" id="KW-0472">Membrane</keyword>
<dbReference type="Proteomes" id="UP000005222">
    <property type="component" value="Chromosome G"/>
</dbReference>
<reference evidence="5" key="2">
    <citation type="journal article" date="2012" name="G3 (Bethesda)">
        <title>Pichia sorbitophila, an interspecies yeast hybrid reveals early steps of genome resolution following polyploidization.</title>
        <authorList>
            <person name="Leh Louis V."/>
            <person name="Despons L."/>
            <person name="Friedrich A."/>
            <person name="Martin T."/>
            <person name="Durrens P."/>
            <person name="Casaregola S."/>
            <person name="Neuveglise C."/>
            <person name="Fairhead C."/>
            <person name="Marck C."/>
            <person name="Cruz J.A."/>
            <person name="Straub M.L."/>
            <person name="Kugler V."/>
            <person name="Sacerdot C."/>
            <person name="Uzunov Z."/>
            <person name="Thierry A."/>
            <person name="Weiss S."/>
            <person name="Bleykasten C."/>
            <person name="De Montigny J."/>
            <person name="Jacques N."/>
            <person name="Jung P."/>
            <person name="Lemaire M."/>
            <person name="Mallet S."/>
            <person name="Morel G."/>
            <person name="Richard G.F."/>
            <person name="Sarkar A."/>
            <person name="Savel G."/>
            <person name="Schacherer J."/>
            <person name="Seret M.L."/>
            <person name="Talla E."/>
            <person name="Samson G."/>
            <person name="Jubin C."/>
            <person name="Poulain J."/>
            <person name="Vacherie B."/>
            <person name="Barbe V."/>
            <person name="Pelletier E."/>
            <person name="Sherman D.J."/>
            <person name="Westhof E."/>
            <person name="Weissenbach J."/>
            <person name="Baret P.V."/>
            <person name="Wincker P."/>
            <person name="Gaillardin C."/>
            <person name="Dujon B."/>
            <person name="Souciet J.L."/>
        </authorList>
    </citation>
    <scope>NUCLEOTIDE SEQUENCE [LARGE SCALE GENOMIC DNA]</scope>
    <source>
        <strain evidence="5">ATCC MYA-4447 / BCRC 22081 / CBS 7064 / NBRC 10061 / NRRL Y-12695</strain>
    </source>
</reference>
<reference evidence="3" key="1">
    <citation type="submission" date="2011-10" db="EMBL/GenBank/DDBJ databases">
        <authorList>
            <person name="Genoscope - CEA"/>
        </authorList>
    </citation>
    <scope>NUCLEOTIDE SEQUENCE</scope>
</reference>
<feature type="chain" id="PRO_5007664902" evidence="2">
    <location>
        <begin position="22"/>
        <end position="551"/>
    </location>
</feature>
<evidence type="ECO:0000256" key="1">
    <source>
        <dbReference type="SAM" id="Phobius"/>
    </source>
</evidence>
<accession>G8YK18</accession>
<dbReference type="Proteomes" id="UP000005222">
    <property type="component" value="Chromosome H"/>
</dbReference>
<evidence type="ECO:0000313" key="3">
    <source>
        <dbReference type="EMBL" id="CCE79898.1"/>
    </source>
</evidence>
<feature type="signal peptide" evidence="2">
    <location>
        <begin position="1"/>
        <end position="21"/>
    </location>
</feature>
<feature type="transmembrane region" description="Helical" evidence="1">
    <location>
        <begin position="330"/>
        <end position="347"/>
    </location>
</feature>
<evidence type="ECO:0000256" key="2">
    <source>
        <dbReference type="SAM" id="SignalP"/>
    </source>
</evidence>
<feature type="transmembrane region" description="Helical" evidence="1">
    <location>
        <begin position="379"/>
        <end position="403"/>
    </location>
</feature>
<dbReference type="eggNOG" id="ENOG502T2TV">
    <property type="taxonomic scope" value="Eukaryota"/>
</dbReference>
<protein>
    <submittedName>
        <fullName evidence="3">Piso0_002990 protein</fullName>
    </submittedName>
</protein>
<sequence length="551" mass="62188">MSLRISNIIVCVLGFVSLVLADGAWLTPVVLDSGEIGATCAPILKKGSKDAFVSVRVSQLQLEKGKSLDDVKIPVLVGRYLDFDNFSSAPHLEDFVKEYSGKGDGYKKYVDWGSSKFKLDVKQGFPAVDDKRVRTDYIQFPKGGDKSQDHGSLRLDVPETGVYCVLIAPPVDSGIKKLQVPVKYRNSYGYLPFSLYEFHSKIKYAVLIGVLTTIYFIHFMITKKLGKDFKNMSRISVISRAIVFYIQPAHYLILCLWLQLNWIRNKFISSDTASPIYSILRFITLWLSTSFDILISFAVLLFAMGYGVIYYHRPTASNFRLLPKPSLNKALILLVCNLSSMTLAMLLEPSKLANSVMYDENLPLFVQTAAKSATFTQQLYMLFISVSSLFPIIWFVFTIVFYFKTKKTINQFPPAPAGTPNADEMNQGIITSFRKSLLVLFILPFFVILIVVSSVTYSASKYVQNDGSTFDNSGSTMAIVRVIEIQMTMISRSSLLKWTPFLINYTLYCSLFFIWIRDNNGLVVDNNEQGYSDPAQFDVTDSDDEREHTSN</sequence>
<dbReference type="HOGENOM" id="CLU_041160_0_0_1"/>
<dbReference type="EMBL" id="FO082053">
    <property type="protein sequence ID" value="CCE79898.1"/>
    <property type="molecule type" value="Genomic_DNA"/>
</dbReference>
<evidence type="ECO:0000313" key="4">
    <source>
        <dbReference type="EMBL" id="CCE80663.1"/>
    </source>
</evidence>
<feature type="transmembrane region" description="Helical" evidence="1">
    <location>
        <begin position="498"/>
        <end position="516"/>
    </location>
</feature>
<keyword evidence="1" id="KW-0812">Transmembrane</keyword>